<accession>A0A517SCH6</accession>
<evidence type="ECO:0000313" key="2">
    <source>
        <dbReference type="Proteomes" id="UP000315700"/>
    </source>
</evidence>
<reference evidence="1 2" key="1">
    <citation type="submission" date="2019-02" db="EMBL/GenBank/DDBJ databases">
        <title>Deep-cultivation of Planctomycetes and their phenomic and genomic characterization uncovers novel biology.</title>
        <authorList>
            <person name="Wiegand S."/>
            <person name="Jogler M."/>
            <person name="Boedeker C."/>
            <person name="Pinto D."/>
            <person name="Vollmers J."/>
            <person name="Rivas-Marin E."/>
            <person name="Kohn T."/>
            <person name="Peeters S.H."/>
            <person name="Heuer A."/>
            <person name="Rast P."/>
            <person name="Oberbeckmann S."/>
            <person name="Bunk B."/>
            <person name="Jeske O."/>
            <person name="Meyerdierks A."/>
            <person name="Storesund J.E."/>
            <person name="Kallscheuer N."/>
            <person name="Luecker S."/>
            <person name="Lage O.M."/>
            <person name="Pohl T."/>
            <person name="Merkel B.J."/>
            <person name="Hornburger P."/>
            <person name="Mueller R.-W."/>
            <person name="Bruemmer F."/>
            <person name="Labrenz M."/>
            <person name="Spormann A.M."/>
            <person name="Op den Camp H."/>
            <person name="Overmann J."/>
            <person name="Amann R."/>
            <person name="Jetten M.S.M."/>
            <person name="Mascher T."/>
            <person name="Medema M.H."/>
            <person name="Devos D.P."/>
            <person name="Kaster A.-K."/>
            <person name="Ovreas L."/>
            <person name="Rohde M."/>
            <person name="Galperin M.Y."/>
            <person name="Jogler C."/>
        </authorList>
    </citation>
    <scope>NUCLEOTIDE SEQUENCE [LARGE SCALE GENOMIC DNA]</scope>
    <source>
        <strain evidence="1 2">Pan44</strain>
    </source>
</reference>
<dbReference type="AlphaFoldDB" id="A0A517SCH6"/>
<evidence type="ECO:0000313" key="1">
    <source>
        <dbReference type="EMBL" id="QDT53815.1"/>
    </source>
</evidence>
<keyword evidence="2" id="KW-1185">Reference proteome</keyword>
<organism evidence="1 2">
    <name type="scientific">Caulifigura coniformis</name>
    <dbReference type="NCBI Taxonomy" id="2527983"/>
    <lineage>
        <taxon>Bacteria</taxon>
        <taxon>Pseudomonadati</taxon>
        <taxon>Planctomycetota</taxon>
        <taxon>Planctomycetia</taxon>
        <taxon>Planctomycetales</taxon>
        <taxon>Planctomycetaceae</taxon>
        <taxon>Caulifigura</taxon>
    </lineage>
</organism>
<dbReference type="KEGG" id="ccos:Pan44_18390"/>
<protein>
    <submittedName>
        <fullName evidence="1">Uncharacterized protein</fullName>
    </submittedName>
</protein>
<dbReference type="Proteomes" id="UP000315700">
    <property type="component" value="Chromosome"/>
</dbReference>
<sequence length="322" mass="35656">MKVLGRPRLLWVMDIFLRPPSASWEAVCLPDVPGAAIWAWIRPPAAACGIIFQISYHSCESFPGVFTIRRLLDALEIDCRLTRMCFIGAESFDAMQGLNPQLDLPLSPPARGANPSATVHLAPPTVFAAPLSSTPALRPAPAARAFGLPARQPCGHAAEAMYHTIESDWHAIQILESKNLILRNQLNASLSRMLAFNREMSPDERNASDTQDHRDWQEARRWIRDGAAILARIVRAHDIGTTSAAGVRNRFDDLIGQFITPRRPLENLAAVQHLFEVHRKTVQSLNTEMQSAHHGPARDGESKAQAVMARVRVKVQAARGKR</sequence>
<dbReference type="InParanoid" id="A0A517SCH6"/>
<gene>
    <name evidence="1" type="ORF">Pan44_18390</name>
</gene>
<name>A0A517SCH6_9PLAN</name>
<dbReference type="EMBL" id="CP036271">
    <property type="protein sequence ID" value="QDT53815.1"/>
    <property type="molecule type" value="Genomic_DNA"/>
</dbReference>
<proteinExistence type="predicted"/>